<dbReference type="InterPro" id="IPR003680">
    <property type="entry name" value="Flavodoxin_fold"/>
</dbReference>
<comment type="subunit">
    <text evidence="6">Homodimer.</text>
</comment>
<dbReference type="GO" id="GO:0010181">
    <property type="term" value="F:FMN binding"/>
    <property type="evidence" value="ECO:0007669"/>
    <property type="project" value="UniProtKB-UniRule"/>
</dbReference>
<keyword evidence="3 6" id="KW-0560">Oxidoreductase</keyword>
<dbReference type="HAMAP" id="MF_01216">
    <property type="entry name" value="Azoreductase_type1"/>
    <property type="match status" value="1"/>
</dbReference>
<keyword evidence="4 6" id="KW-0520">NAD</keyword>
<sequence length="211" mass="23713">MAKVLYITAHPHDDTQSYSMAVGKAFIDTYKEANENDEVVHLDLYREHIPQIDADVFSGWGKLQSGKGFEELSASEKEKVQRLNELSEEFIEADKYVFVTPLWNFSFPPVMKAYFDSVSVAGKAFKYTENGPVGLLTDKKAIHIQARGGVYSEGPAAEMEMGHRYFTTMMQFYGVPSYDGLFVEGHNAMPDKAEDIKQNAIARAKDTALTF</sequence>
<comment type="catalytic activity">
    <reaction evidence="6">
        <text>2 a quinone + NADH + H(+) = 2 a 1,4-benzosemiquinone + NAD(+)</text>
        <dbReference type="Rhea" id="RHEA:65952"/>
        <dbReference type="ChEBI" id="CHEBI:15378"/>
        <dbReference type="ChEBI" id="CHEBI:57540"/>
        <dbReference type="ChEBI" id="CHEBI:57945"/>
        <dbReference type="ChEBI" id="CHEBI:132124"/>
        <dbReference type="ChEBI" id="CHEBI:134225"/>
    </reaction>
</comment>
<dbReference type="RefSeq" id="WP_098444129.1">
    <property type="nucleotide sequence ID" value="NZ_WMEY01000002.1"/>
</dbReference>
<evidence type="ECO:0000256" key="6">
    <source>
        <dbReference type="HAMAP-Rule" id="MF_01216"/>
    </source>
</evidence>
<dbReference type="EMBL" id="WMEY01000002">
    <property type="protein sequence ID" value="MYL63206.1"/>
    <property type="molecule type" value="Genomic_DNA"/>
</dbReference>
<comment type="caution">
    <text evidence="8">The sequence shown here is derived from an EMBL/GenBank/DDBJ whole genome shotgun (WGS) entry which is preliminary data.</text>
</comment>
<dbReference type="Gene3D" id="3.40.50.360">
    <property type="match status" value="1"/>
</dbReference>
<name>A0A845EXF6_9BACL</name>
<dbReference type="InterPro" id="IPR029039">
    <property type="entry name" value="Flavoprotein-like_sf"/>
</dbReference>
<protein>
    <recommendedName>
        <fullName evidence="6">FMN dependent NADH:quinone oxidoreductase</fullName>
        <ecNumber evidence="6">1.6.5.-</ecNumber>
    </recommendedName>
    <alternativeName>
        <fullName evidence="6">Azo-dye reductase</fullName>
    </alternativeName>
    <alternativeName>
        <fullName evidence="6">FMN-dependent NADH-azo compound oxidoreductase</fullName>
    </alternativeName>
    <alternativeName>
        <fullName evidence="6">FMN-dependent NADH-azoreductase</fullName>
        <ecNumber evidence="6">1.7.1.17</ecNumber>
    </alternativeName>
</protein>
<dbReference type="GO" id="GO:0009055">
    <property type="term" value="F:electron transfer activity"/>
    <property type="evidence" value="ECO:0007669"/>
    <property type="project" value="UniProtKB-UniRule"/>
</dbReference>
<evidence type="ECO:0000256" key="3">
    <source>
        <dbReference type="ARBA" id="ARBA00023002"/>
    </source>
</evidence>
<reference evidence="8 9" key="1">
    <citation type="submission" date="2019-11" db="EMBL/GenBank/DDBJ databases">
        <title>Genome sequences of 17 halophilic strains isolated from different environments.</title>
        <authorList>
            <person name="Furrow R.E."/>
        </authorList>
    </citation>
    <scope>NUCLEOTIDE SEQUENCE [LARGE SCALE GENOMIC DNA]</scope>
    <source>
        <strain evidence="8 9">22506_14_FS</strain>
    </source>
</reference>
<evidence type="ECO:0000256" key="5">
    <source>
        <dbReference type="ARBA" id="ARBA00048542"/>
    </source>
</evidence>
<dbReference type="SUPFAM" id="SSF52218">
    <property type="entry name" value="Flavoproteins"/>
    <property type="match status" value="1"/>
</dbReference>
<comment type="function">
    <text evidence="6">Also exhibits azoreductase activity. Catalyzes the reductive cleavage of the azo bond in aromatic azo compounds to the corresponding amines.</text>
</comment>
<evidence type="ECO:0000313" key="8">
    <source>
        <dbReference type="EMBL" id="MYL63206.1"/>
    </source>
</evidence>
<comment type="cofactor">
    <cofactor evidence="6">
        <name>FMN</name>
        <dbReference type="ChEBI" id="CHEBI:58210"/>
    </cofactor>
    <text evidence="6">Binds 1 FMN per subunit.</text>
</comment>
<comment type="caution">
    <text evidence="6">Lacks conserved residue(s) required for the propagation of feature annotation.</text>
</comment>
<dbReference type="InterPro" id="IPR023048">
    <property type="entry name" value="NADH:quinone_OxRdtase_FMN_depd"/>
</dbReference>
<dbReference type="Proteomes" id="UP000447833">
    <property type="component" value="Unassembled WGS sequence"/>
</dbReference>
<evidence type="ECO:0000256" key="2">
    <source>
        <dbReference type="ARBA" id="ARBA00022643"/>
    </source>
</evidence>
<dbReference type="PANTHER" id="PTHR43741:SF7">
    <property type="entry name" value="FMN-DEPENDENT NADH:QUINONE OXIDOREDUCTASE"/>
    <property type="match status" value="1"/>
</dbReference>
<organism evidence="8 9">
    <name type="scientific">Guptibacillus hwajinpoensis</name>
    <dbReference type="NCBI Taxonomy" id="208199"/>
    <lineage>
        <taxon>Bacteria</taxon>
        <taxon>Bacillati</taxon>
        <taxon>Bacillota</taxon>
        <taxon>Bacilli</taxon>
        <taxon>Bacillales</taxon>
        <taxon>Guptibacillaceae</taxon>
        <taxon>Guptibacillus</taxon>
    </lineage>
</organism>
<feature type="domain" description="Flavodoxin-like fold" evidence="7">
    <location>
        <begin position="3"/>
        <end position="205"/>
    </location>
</feature>
<comment type="similarity">
    <text evidence="6">Belongs to the azoreductase type 1 family.</text>
</comment>
<keyword evidence="2 6" id="KW-0288">FMN</keyword>
<accession>A0A845EXF6</accession>
<keyword evidence="1 6" id="KW-0285">Flavoprotein</keyword>
<evidence type="ECO:0000256" key="1">
    <source>
        <dbReference type="ARBA" id="ARBA00022630"/>
    </source>
</evidence>
<proteinExistence type="inferred from homology"/>
<dbReference type="Pfam" id="PF02525">
    <property type="entry name" value="Flavodoxin_2"/>
    <property type="match status" value="1"/>
</dbReference>
<evidence type="ECO:0000313" key="9">
    <source>
        <dbReference type="Proteomes" id="UP000447833"/>
    </source>
</evidence>
<comment type="catalytic activity">
    <reaction evidence="5">
        <text>N,N-dimethyl-1,4-phenylenediamine + anthranilate + 2 NAD(+) = 2-(4-dimethylaminophenyl)diazenylbenzoate + 2 NADH + 2 H(+)</text>
        <dbReference type="Rhea" id="RHEA:55872"/>
        <dbReference type="ChEBI" id="CHEBI:15378"/>
        <dbReference type="ChEBI" id="CHEBI:15783"/>
        <dbReference type="ChEBI" id="CHEBI:16567"/>
        <dbReference type="ChEBI" id="CHEBI:57540"/>
        <dbReference type="ChEBI" id="CHEBI:57945"/>
        <dbReference type="ChEBI" id="CHEBI:71579"/>
        <dbReference type="EC" id="1.7.1.17"/>
    </reaction>
    <physiologicalReaction direction="right-to-left" evidence="5">
        <dbReference type="Rhea" id="RHEA:55874"/>
    </physiologicalReaction>
</comment>
<dbReference type="GO" id="GO:0016652">
    <property type="term" value="F:oxidoreductase activity, acting on NAD(P)H as acceptor"/>
    <property type="evidence" value="ECO:0007669"/>
    <property type="project" value="UniProtKB-UniRule"/>
</dbReference>
<evidence type="ECO:0000259" key="7">
    <source>
        <dbReference type="Pfam" id="PF02525"/>
    </source>
</evidence>
<comment type="function">
    <text evidence="6">Quinone reductase that provides resistance to thiol-specific stress caused by electrophilic quinones.</text>
</comment>
<dbReference type="EC" id="1.7.1.17" evidence="6"/>
<dbReference type="GO" id="GO:0016655">
    <property type="term" value="F:oxidoreductase activity, acting on NAD(P)H, quinone or similar compound as acceptor"/>
    <property type="evidence" value="ECO:0007669"/>
    <property type="project" value="InterPro"/>
</dbReference>
<gene>
    <name evidence="6" type="primary">azoR</name>
    <name evidence="8" type="ORF">GLW07_07535</name>
</gene>
<feature type="binding site" evidence="6">
    <location>
        <begin position="17"/>
        <end position="19"/>
    </location>
    <ligand>
        <name>FMN</name>
        <dbReference type="ChEBI" id="CHEBI:58210"/>
    </ligand>
</feature>
<dbReference type="AlphaFoldDB" id="A0A845EXF6"/>
<dbReference type="EC" id="1.6.5.-" evidence="6"/>
<evidence type="ECO:0000256" key="4">
    <source>
        <dbReference type="ARBA" id="ARBA00023027"/>
    </source>
</evidence>
<dbReference type="InterPro" id="IPR050104">
    <property type="entry name" value="FMN-dep_NADH:Q_OxRdtase_AzoR1"/>
</dbReference>
<dbReference type="NCBIfam" id="NF010075">
    <property type="entry name" value="PRK13556.1"/>
    <property type="match status" value="1"/>
</dbReference>
<dbReference type="PANTHER" id="PTHR43741">
    <property type="entry name" value="FMN-DEPENDENT NADH-AZOREDUCTASE 1"/>
    <property type="match status" value="1"/>
</dbReference>